<dbReference type="PANTHER" id="PTHR33748">
    <property type="entry name" value="PROTEIN CBG04600"/>
    <property type="match status" value="1"/>
</dbReference>
<gene>
    <name evidence="3" type="ORF">MEDL_50856</name>
</gene>
<protein>
    <recommendedName>
        <fullName evidence="5">TPM domain-containing protein</fullName>
    </recommendedName>
</protein>
<evidence type="ECO:0000313" key="4">
    <source>
        <dbReference type="Proteomes" id="UP000683360"/>
    </source>
</evidence>
<sequence>MDISLFIYFPVLYVIDVSAAASSTEPPCVPDTSHKDSWRKEDFPNPQINIDKCGRNCKKSWICDPSHILSRSSGDELDELIERVSRSGKCSCSECSYPDGYNIAVAMVPSMSYSGSRAAAQSFAHYLRVSWDFEQCDNNVVIFISRDDRKVYTESGPTAYKILTTECTEEVYNRVKPKLSEGRYSSALDEMIGYYKTIFERGNCEHIKDNSLSTGAIVGIVIGALSGVGIIAIITCCCCGCCSGGSGSGGGRSGGHRSYFHSSSSGGGGGGGGFSEEAVEMVAAEEEEISRRKTAAMYILIYRLKAMFQKSFSQENKLEI</sequence>
<evidence type="ECO:0008006" key="5">
    <source>
        <dbReference type="Google" id="ProtNLM"/>
    </source>
</evidence>
<feature type="region of interest" description="Disordered" evidence="1">
    <location>
        <begin position="22"/>
        <end position="43"/>
    </location>
</feature>
<dbReference type="InterPro" id="IPR033438">
    <property type="entry name" value="MOLO1"/>
</dbReference>
<reference evidence="3" key="1">
    <citation type="submission" date="2021-03" db="EMBL/GenBank/DDBJ databases">
        <authorList>
            <person name="Bekaert M."/>
        </authorList>
    </citation>
    <scope>NUCLEOTIDE SEQUENCE</scope>
</reference>
<comment type="caution">
    <text evidence="3">The sequence shown here is derived from an EMBL/GenBank/DDBJ whole genome shotgun (WGS) entry which is preliminary data.</text>
</comment>
<dbReference type="PANTHER" id="PTHR33748:SF5">
    <property type="entry name" value="GROUND-LIKE DOMAIN-CONTAINING PROTEIN"/>
    <property type="match status" value="1"/>
</dbReference>
<proteinExistence type="predicted"/>
<keyword evidence="4" id="KW-1185">Reference proteome</keyword>
<dbReference type="Proteomes" id="UP000683360">
    <property type="component" value="Unassembled WGS sequence"/>
</dbReference>
<feature type="signal peptide" evidence="2">
    <location>
        <begin position="1"/>
        <end position="20"/>
    </location>
</feature>
<keyword evidence="2" id="KW-0732">Signal</keyword>
<dbReference type="EMBL" id="CAJPWZ010002437">
    <property type="protein sequence ID" value="CAG2238444.1"/>
    <property type="molecule type" value="Genomic_DNA"/>
</dbReference>
<evidence type="ECO:0000313" key="3">
    <source>
        <dbReference type="EMBL" id="CAG2238444.1"/>
    </source>
</evidence>
<organism evidence="3 4">
    <name type="scientific">Mytilus edulis</name>
    <name type="common">Blue mussel</name>
    <dbReference type="NCBI Taxonomy" id="6550"/>
    <lineage>
        <taxon>Eukaryota</taxon>
        <taxon>Metazoa</taxon>
        <taxon>Spiralia</taxon>
        <taxon>Lophotrochozoa</taxon>
        <taxon>Mollusca</taxon>
        <taxon>Bivalvia</taxon>
        <taxon>Autobranchia</taxon>
        <taxon>Pteriomorphia</taxon>
        <taxon>Mytilida</taxon>
        <taxon>Mytiloidea</taxon>
        <taxon>Mytilidae</taxon>
        <taxon>Mytilinae</taxon>
        <taxon>Mytilus</taxon>
    </lineage>
</organism>
<dbReference type="Pfam" id="PF17175">
    <property type="entry name" value="MOLO1"/>
    <property type="match status" value="1"/>
</dbReference>
<accession>A0A8S3U3J2</accession>
<evidence type="ECO:0000256" key="1">
    <source>
        <dbReference type="SAM" id="MobiDB-lite"/>
    </source>
</evidence>
<feature type="chain" id="PRO_5035884942" description="TPM domain-containing protein" evidence="2">
    <location>
        <begin position="21"/>
        <end position="320"/>
    </location>
</feature>
<dbReference type="OrthoDB" id="8062037at2759"/>
<dbReference type="AlphaFoldDB" id="A0A8S3U3J2"/>
<feature type="compositionally biased region" description="Basic and acidic residues" evidence="1">
    <location>
        <begin position="32"/>
        <end position="43"/>
    </location>
</feature>
<name>A0A8S3U3J2_MYTED</name>
<dbReference type="GO" id="GO:0005892">
    <property type="term" value="C:acetylcholine-gated channel complex"/>
    <property type="evidence" value="ECO:0007669"/>
    <property type="project" value="InterPro"/>
</dbReference>
<evidence type="ECO:0000256" key="2">
    <source>
        <dbReference type="SAM" id="SignalP"/>
    </source>
</evidence>
<dbReference type="Gene3D" id="3.10.310.50">
    <property type="match status" value="1"/>
</dbReference>